<proteinExistence type="predicted"/>
<evidence type="ECO:0000313" key="4">
    <source>
        <dbReference type="Proteomes" id="UP000554342"/>
    </source>
</evidence>
<accession>A0A840Z1B6</accession>
<protein>
    <submittedName>
        <fullName evidence="3">Uncharacterized protein</fullName>
    </submittedName>
</protein>
<keyword evidence="2" id="KW-0472">Membrane</keyword>
<comment type="caution">
    <text evidence="3">The sequence shown here is derived from an EMBL/GenBank/DDBJ whole genome shotgun (WGS) entry which is preliminary data.</text>
</comment>
<feature type="compositionally biased region" description="Basic and acidic residues" evidence="1">
    <location>
        <begin position="71"/>
        <end position="87"/>
    </location>
</feature>
<name>A0A840Z1B6_9SPHN</name>
<evidence type="ECO:0000313" key="3">
    <source>
        <dbReference type="EMBL" id="MBB5719520.1"/>
    </source>
</evidence>
<dbReference type="EMBL" id="JACIJI010000004">
    <property type="protein sequence ID" value="MBB5719520.1"/>
    <property type="molecule type" value="Genomic_DNA"/>
</dbReference>
<dbReference type="Proteomes" id="UP000554342">
    <property type="component" value="Unassembled WGS sequence"/>
</dbReference>
<evidence type="ECO:0000256" key="1">
    <source>
        <dbReference type="SAM" id="MobiDB-lite"/>
    </source>
</evidence>
<gene>
    <name evidence="3" type="ORF">FHR23_002461</name>
</gene>
<dbReference type="AlphaFoldDB" id="A0A840Z1B6"/>
<feature type="transmembrane region" description="Helical" evidence="2">
    <location>
        <begin position="46"/>
        <end position="64"/>
    </location>
</feature>
<keyword evidence="2" id="KW-1133">Transmembrane helix</keyword>
<keyword evidence="2" id="KW-0812">Transmembrane</keyword>
<keyword evidence="4" id="KW-1185">Reference proteome</keyword>
<sequence>MRITFASLPHKCLTPRQPDADNRYAGGGVAPRMMAEVQQRPMIDNFALGLTHALLLLIIWRLLFRRDLDQETPETRIRDNKSAKSDDEPAAPRGWRRPRA</sequence>
<organism evidence="3 4">
    <name type="scientific">Stakelama sediminis</name>
    <dbReference type="NCBI Taxonomy" id="463200"/>
    <lineage>
        <taxon>Bacteria</taxon>
        <taxon>Pseudomonadati</taxon>
        <taxon>Pseudomonadota</taxon>
        <taxon>Alphaproteobacteria</taxon>
        <taxon>Sphingomonadales</taxon>
        <taxon>Sphingomonadaceae</taxon>
        <taxon>Stakelama</taxon>
    </lineage>
</organism>
<evidence type="ECO:0000256" key="2">
    <source>
        <dbReference type="SAM" id="Phobius"/>
    </source>
</evidence>
<feature type="region of interest" description="Disordered" evidence="1">
    <location>
        <begin position="1"/>
        <end position="24"/>
    </location>
</feature>
<feature type="region of interest" description="Disordered" evidence="1">
    <location>
        <begin position="71"/>
        <end position="100"/>
    </location>
</feature>
<reference evidence="3 4" key="1">
    <citation type="submission" date="2020-08" db="EMBL/GenBank/DDBJ databases">
        <title>Genomic Encyclopedia of Type Strains, Phase IV (KMG-IV): sequencing the most valuable type-strain genomes for metagenomic binning, comparative biology and taxonomic classification.</title>
        <authorList>
            <person name="Goeker M."/>
        </authorList>
    </citation>
    <scope>NUCLEOTIDE SEQUENCE [LARGE SCALE GENOMIC DNA]</scope>
    <source>
        <strain evidence="3 4">DSM 27203</strain>
    </source>
</reference>
<dbReference type="RefSeq" id="WP_184004450.1">
    <property type="nucleotide sequence ID" value="NZ_BAABIF010000001.1"/>
</dbReference>